<evidence type="ECO:0000256" key="4">
    <source>
        <dbReference type="ARBA" id="ARBA00022801"/>
    </source>
</evidence>
<proteinExistence type="inferred from homology"/>
<feature type="binding site" evidence="10">
    <location>
        <position position="219"/>
    </location>
    <ligand>
        <name>Mn(2+)</name>
        <dbReference type="ChEBI" id="CHEBI:29035"/>
    </ligand>
</feature>
<dbReference type="PANTHER" id="PTHR34353:SF2">
    <property type="entry name" value="CRISPR-ASSOCIATED ENDONUCLEASE CAS1 1"/>
    <property type="match status" value="1"/>
</dbReference>
<keyword evidence="5 10" id="KW-0460">Magnesium</keyword>
<dbReference type="GO" id="GO:0016787">
    <property type="term" value="F:hydrolase activity"/>
    <property type="evidence" value="ECO:0007669"/>
    <property type="project" value="UniProtKB-KW"/>
</dbReference>
<dbReference type="InterPro" id="IPR002729">
    <property type="entry name" value="CRISPR-assoc_Cas1"/>
</dbReference>
<keyword evidence="4 10" id="KW-0378">Hydrolase</keyword>
<comment type="caution">
    <text evidence="11">The sequence shown here is derived from an EMBL/GenBank/DDBJ whole genome shotgun (WGS) entry which is preliminary data.</text>
</comment>
<dbReference type="InterPro" id="IPR050646">
    <property type="entry name" value="Cas1"/>
</dbReference>
<dbReference type="AlphaFoldDB" id="A0A519BD83"/>
<accession>A0A519BD83</accession>
<keyword evidence="7 10" id="KW-0238">DNA-binding</keyword>
<comment type="cofactor">
    <cofactor evidence="10">
        <name>Mg(2+)</name>
        <dbReference type="ChEBI" id="CHEBI:18420"/>
    </cofactor>
    <cofactor evidence="10">
        <name>Mn(2+)</name>
        <dbReference type="ChEBI" id="CHEBI:29035"/>
    </cofactor>
</comment>
<keyword evidence="8 10" id="KW-0464">Manganese</keyword>
<evidence type="ECO:0000256" key="10">
    <source>
        <dbReference type="HAMAP-Rule" id="MF_01470"/>
    </source>
</evidence>
<dbReference type="InterPro" id="IPR042206">
    <property type="entry name" value="CRISPR-assoc_Cas1_C"/>
</dbReference>
<dbReference type="GO" id="GO:0003677">
    <property type="term" value="F:DNA binding"/>
    <property type="evidence" value="ECO:0007669"/>
    <property type="project" value="UniProtKB-KW"/>
</dbReference>
<comment type="similarity">
    <text evidence="10">Belongs to the CRISPR-associated endonuclease Cas1 family.</text>
</comment>
<evidence type="ECO:0000256" key="8">
    <source>
        <dbReference type="ARBA" id="ARBA00023211"/>
    </source>
</evidence>
<dbReference type="PANTHER" id="PTHR34353">
    <property type="entry name" value="CRISPR-ASSOCIATED ENDONUCLEASE CAS1 1"/>
    <property type="match status" value="1"/>
</dbReference>
<dbReference type="EMBL" id="SGBD01000001">
    <property type="protein sequence ID" value="RZD15232.1"/>
    <property type="molecule type" value="Genomic_DNA"/>
</dbReference>
<keyword evidence="2 10" id="KW-0479">Metal-binding</keyword>
<evidence type="ECO:0000256" key="3">
    <source>
        <dbReference type="ARBA" id="ARBA00022759"/>
    </source>
</evidence>
<evidence type="ECO:0000256" key="9">
    <source>
        <dbReference type="ARBA" id="ARBA00038592"/>
    </source>
</evidence>
<dbReference type="Proteomes" id="UP000320813">
    <property type="component" value="Unassembled WGS sequence"/>
</dbReference>
<keyword evidence="3 10" id="KW-0255">Endonuclease</keyword>
<dbReference type="HAMAP" id="MF_01470">
    <property type="entry name" value="Cas1"/>
    <property type="match status" value="1"/>
</dbReference>
<sequence>MIKRIIEVGNAAHLALKNNQLVVRRNGFEPETIPVEDLGVLILDHPAISYTQALLTACSDNNVAVLICNEKHLPNAICLPLTGNSLHTKILNRQIQIAEPVRKRLWQEIIRAKILGQAKVLDKVINEDHLLNIYAEKVKSGDSENMEAQASRIYWPKLFGGNFRRNPDESGINTLLNYGYSIIRAAVARAIVGAGLHPSLGIHHHNQYNNFCLADDLMEPIRPAVDIKVFELLKLSSDELKLTSGNKLIILNILNNSCCIGGTNLPLMSSLHYYSASIKRVLCGEDKKPEIPSI</sequence>
<feature type="binding site" evidence="10">
    <location>
        <position position="147"/>
    </location>
    <ligand>
        <name>Mn(2+)</name>
        <dbReference type="ChEBI" id="CHEBI:29035"/>
    </ligand>
</feature>
<comment type="function">
    <text evidence="10">CRISPR (clustered regularly interspaced short palindromic repeat), is an adaptive immune system that provides protection against mobile genetic elements (viruses, transposable elements and conjugative plasmids). CRISPR clusters contain spacers, sequences complementary to antecedent mobile elements, and target invading nucleic acids. CRISPR clusters are transcribed and processed into CRISPR RNA (crRNA). Acts as a dsDNA endonuclease. Involved in the integration of spacer DNA into the CRISPR cassette.</text>
</comment>
<dbReference type="Pfam" id="PF01867">
    <property type="entry name" value="Cas_Cas1"/>
    <property type="match status" value="1"/>
</dbReference>
<dbReference type="GO" id="GO:0046872">
    <property type="term" value="F:metal ion binding"/>
    <property type="evidence" value="ECO:0007669"/>
    <property type="project" value="UniProtKB-UniRule"/>
</dbReference>
<evidence type="ECO:0000256" key="6">
    <source>
        <dbReference type="ARBA" id="ARBA00023118"/>
    </source>
</evidence>
<protein>
    <recommendedName>
        <fullName evidence="10">CRISPR-associated endonuclease Cas1</fullName>
        <ecNumber evidence="10">3.1.-.-</ecNumber>
    </recommendedName>
</protein>
<comment type="subunit">
    <text evidence="9 10">Homodimer, forms a heterotetramer with a Cas2 homodimer.</text>
</comment>
<evidence type="ECO:0000313" key="12">
    <source>
        <dbReference type="Proteomes" id="UP000320813"/>
    </source>
</evidence>
<evidence type="ECO:0000256" key="2">
    <source>
        <dbReference type="ARBA" id="ARBA00022723"/>
    </source>
</evidence>
<gene>
    <name evidence="10 11" type="primary">cas1</name>
    <name evidence="11" type="ORF">EVJ47_02900</name>
</gene>
<feature type="binding site" evidence="10">
    <location>
        <position position="204"/>
    </location>
    <ligand>
        <name>Mn(2+)</name>
        <dbReference type="ChEBI" id="CHEBI:29035"/>
    </ligand>
</feature>
<dbReference type="NCBIfam" id="TIGR00287">
    <property type="entry name" value="cas1"/>
    <property type="match status" value="1"/>
</dbReference>
<evidence type="ECO:0000256" key="1">
    <source>
        <dbReference type="ARBA" id="ARBA00022722"/>
    </source>
</evidence>
<dbReference type="GO" id="GO:0051607">
    <property type="term" value="P:defense response to virus"/>
    <property type="evidence" value="ECO:0007669"/>
    <property type="project" value="UniProtKB-UniRule"/>
</dbReference>
<name>A0A519BD83_9DELT</name>
<evidence type="ECO:0000256" key="5">
    <source>
        <dbReference type="ARBA" id="ARBA00022842"/>
    </source>
</evidence>
<dbReference type="InterPro" id="IPR019855">
    <property type="entry name" value="CRISPR-assoc_Cas1_NMENI"/>
</dbReference>
<organism evidence="11 12">
    <name type="scientific">Candidatus Acidulodesulfobacterium ferriphilum</name>
    <dbReference type="NCBI Taxonomy" id="2597223"/>
    <lineage>
        <taxon>Bacteria</taxon>
        <taxon>Deltaproteobacteria</taxon>
        <taxon>Candidatus Acidulodesulfobacterales</taxon>
        <taxon>Candidatus Acidulodesulfobacterium</taxon>
    </lineage>
</organism>
<evidence type="ECO:0000256" key="7">
    <source>
        <dbReference type="ARBA" id="ARBA00023125"/>
    </source>
</evidence>
<dbReference type="GO" id="GO:0043571">
    <property type="term" value="P:maintenance of CRISPR repeat elements"/>
    <property type="evidence" value="ECO:0007669"/>
    <property type="project" value="UniProtKB-UniRule"/>
</dbReference>
<reference evidence="11 12" key="1">
    <citation type="submission" date="2019-01" db="EMBL/GenBank/DDBJ databases">
        <title>Insights into ecological role of a new deltaproteobacterial order Candidatus Sinidesulfobacterales (Sva0485) by metagenomics and metatranscriptomics.</title>
        <authorList>
            <person name="Tan S."/>
            <person name="Liu J."/>
            <person name="Fang Y."/>
            <person name="Hedlund B.P."/>
            <person name="Lian Z.H."/>
            <person name="Huang L.Y."/>
            <person name="Li J.T."/>
            <person name="Huang L.N."/>
            <person name="Li W.J."/>
            <person name="Jiang H.C."/>
            <person name="Dong H.L."/>
            <person name="Shu W.S."/>
        </authorList>
    </citation>
    <scope>NUCLEOTIDE SEQUENCE [LARGE SCALE GENOMIC DNA]</scope>
    <source>
        <strain evidence="11">AP3</strain>
    </source>
</reference>
<keyword evidence="6 10" id="KW-0051">Antiviral defense</keyword>
<keyword evidence="1 10" id="KW-0540">Nuclease</keyword>
<dbReference type="Gene3D" id="1.20.120.920">
    <property type="entry name" value="CRISPR-associated endonuclease Cas1, C-terminal domain"/>
    <property type="match status" value="1"/>
</dbReference>
<dbReference type="GO" id="GO:0004520">
    <property type="term" value="F:DNA endonuclease activity"/>
    <property type="evidence" value="ECO:0007669"/>
    <property type="project" value="InterPro"/>
</dbReference>
<dbReference type="EC" id="3.1.-.-" evidence="10"/>
<dbReference type="NCBIfam" id="TIGR03639">
    <property type="entry name" value="cas1_NMENI"/>
    <property type="match status" value="1"/>
</dbReference>
<evidence type="ECO:0000313" key="11">
    <source>
        <dbReference type="EMBL" id="RZD15232.1"/>
    </source>
</evidence>